<organism evidence="1 2">
    <name type="scientific">Candidatus Tagabacteria bacterium CG09_land_8_20_14_0_10_41_14</name>
    <dbReference type="NCBI Taxonomy" id="1975021"/>
    <lineage>
        <taxon>Bacteria</taxon>
        <taxon>Candidatus Tagaibacteriota</taxon>
    </lineage>
</organism>
<comment type="caution">
    <text evidence="1">The sequence shown here is derived from an EMBL/GenBank/DDBJ whole genome shotgun (WGS) entry which is preliminary data.</text>
</comment>
<dbReference type="Proteomes" id="UP000230353">
    <property type="component" value="Unassembled WGS sequence"/>
</dbReference>
<gene>
    <name evidence="1" type="ORF">COT67_00960</name>
</gene>
<proteinExistence type="predicted"/>
<reference evidence="2" key="1">
    <citation type="submission" date="2017-09" db="EMBL/GenBank/DDBJ databases">
        <title>Depth-based differentiation of microbial function through sediment-hosted aquifers and enrichment of novel symbionts in the deep terrestrial subsurface.</title>
        <authorList>
            <person name="Probst A.J."/>
            <person name="Ladd B."/>
            <person name="Jarett J.K."/>
            <person name="Geller-Mcgrath D.E."/>
            <person name="Sieber C.M.K."/>
            <person name="Emerson J.B."/>
            <person name="Anantharaman K."/>
            <person name="Thomas B.C."/>
            <person name="Malmstrom R."/>
            <person name="Stieglmeier M."/>
            <person name="Klingl A."/>
            <person name="Woyke T."/>
            <person name="Ryan C.M."/>
            <person name="Banfield J.F."/>
        </authorList>
    </citation>
    <scope>NUCLEOTIDE SEQUENCE [LARGE SCALE GENOMIC DNA]</scope>
</reference>
<dbReference type="AlphaFoldDB" id="A0A2H0WLQ5"/>
<sequence>MRPPDFFFFSQTELERQARAGKSLSRATTRDSFPQTSSFLPFCFNARVAGAAAAKKLKEWRVG</sequence>
<accession>A0A2H0WLQ5</accession>
<name>A0A2H0WLQ5_9BACT</name>
<protein>
    <submittedName>
        <fullName evidence="1">Uncharacterized protein</fullName>
    </submittedName>
</protein>
<dbReference type="EMBL" id="PEZL01000013">
    <property type="protein sequence ID" value="PIS13587.1"/>
    <property type="molecule type" value="Genomic_DNA"/>
</dbReference>
<evidence type="ECO:0000313" key="2">
    <source>
        <dbReference type="Proteomes" id="UP000230353"/>
    </source>
</evidence>
<evidence type="ECO:0000313" key="1">
    <source>
        <dbReference type="EMBL" id="PIS13587.1"/>
    </source>
</evidence>